<evidence type="ECO:0000313" key="2">
    <source>
        <dbReference type="Proteomes" id="UP000310108"/>
    </source>
</evidence>
<keyword evidence="2" id="KW-1185">Reference proteome</keyword>
<dbReference type="Proteomes" id="UP000310108">
    <property type="component" value="Unassembled WGS sequence"/>
</dbReference>
<evidence type="ECO:0000313" key="1">
    <source>
        <dbReference type="EMBL" id="TKW51010.1"/>
    </source>
</evidence>
<reference evidence="1 2" key="1">
    <citation type="journal article" date="2019" name="PLoS ONE">
        <title>Comparative genome analysis indicates high evolutionary potential of pathogenicity genes in Colletotrichum tanaceti.</title>
        <authorList>
            <person name="Lelwala R.V."/>
            <person name="Korhonen P.K."/>
            <person name="Young N.D."/>
            <person name="Scott J.B."/>
            <person name="Ades P.A."/>
            <person name="Gasser R.B."/>
            <person name="Taylor P.W.J."/>
        </authorList>
    </citation>
    <scope>NUCLEOTIDE SEQUENCE [LARGE SCALE GENOMIC DNA]</scope>
    <source>
        <strain evidence="1">BRIP57314</strain>
    </source>
</reference>
<dbReference type="AlphaFoldDB" id="A0A4U6X6C9"/>
<dbReference type="EMBL" id="PJEX01000342">
    <property type="protein sequence ID" value="TKW51010.1"/>
    <property type="molecule type" value="Genomic_DNA"/>
</dbReference>
<comment type="caution">
    <text evidence="1">The sequence shown here is derived from an EMBL/GenBank/DDBJ whole genome shotgun (WGS) entry which is preliminary data.</text>
</comment>
<protein>
    <submittedName>
        <fullName evidence="1">Uncharacterized protein</fullName>
    </submittedName>
</protein>
<proteinExistence type="predicted"/>
<organism evidence="1 2">
    <name type="scientific">Colletotrichum tanaceti</name>
    <dbReference type="NCBI Taxonomy" id="1306861"/>
    <lineage>
        <taxon>Eukaryota</taxon>
        <taxon>Fungi</taxon>
        <taxon>Dikarya</taxon>
        <taxon>Ascomycota</taxon>
        <taxon>Pezizomycotina</taxon>
        <taxon>Sordariomycetes</taxon>
        <taxon>Hypocreomycetidae</taxon>
        <taxon>Glomerellales</taxon>
        <taxon>Glomerellaceae</taxon>
        <taxon>Colletotrichum</taxon>
        <taxon>Colletotrichum destructivum species complex</taxon>
    </lineage>
</organism>
<accession>A0A4U6X6C9</accession>
<gene>
    <name evidence="1" type="ORF">CTA1_2530</name>
</gene>
<name>A0A4U6X6C9_9PEZI</name>
<sequence>MTAQGSLNVECASLARSFTDDENTLQALFSSDNEGRLVVPLAPNRGLDLPSHDDFEAKISTRASTNTSNSITTVTFYFDDHHQHPGMVPVQVQVQVLVLVIPTQATMKYAGYSSLNLTTFPLARSASD</sequence>